<evidence type="ECO:0000256" key="1">
    <source>
        <dbReference type="ARBA" id="ARBA00023157"/>
    </source>
</evidence>
<dbReference type="InterPro" id="IPR018378">
    <property type="entry name" value="C-type_lectin_CS"/>
</dbReference>
<evidence type="ECO:0000313" key="4">
    <source>
        <dbReference type="EnsemblMetazoa" id="SCAU016418-PA"/>
    </source>
</evidence>
<dbReference type="Gene3D" id="3.10.100.10">
    <property type="entry name" value="Mannose-Binding Protein A, subunit A"/>
    <property type="match status" value="1"/>
</dbReference>
<feature type="domain" description="C-type lectin" evidence="3">
    <location>
        <begin position="27"/>
        <end position="153"/>
    </location>
</feature>
<gene>
    <name evidence="4" type="primary">106090722</name>
</gene>
<dbReference type="VEuPathDB" id="VectorBase:SCAU016418"/>
<evidence type="ECO:0000259" key="3">
    <source>
        <dbReference type="PROSITE" id="PS50041"/>
    </source>
</evidence>
<dbReference type="STRING" id="35570.A0A1I8QEM4"/>
<dbReference type="PROSITE" id="PS00615">
    <property type="entry name" value="C_TYPE_LECTIN_1"/>
    <property type="match status" value="1"/>
</dbReference>
<dbReference type="PANTHER" id="PTHR22803">
    <property type="entry name" value="MANNOSE, PHOSPHOLIPASE, LECTIN RECEPTOR RELATED"/>
    <property type="match status" value="1"/>
</dbReference>
<dbReference type="EnsemblMetazoa" id="SCAU016418-RA">
    <property type="protein sequence ID" value="SCAU016418-PA"/>
    <property type="gene ID" value="SCAU016418"/>
</dbReference>
<proteinExistence type="predicted"/>
<protein>
    <recommendedName>
        <fullName evidence="3">C-type lectin domain-containing protein</fullName>
    </recommendedName>
</protein>
<sequence length="177" mass="20356">MTNVAKGVVLVIGLFQLVSSGSWHTANDGRDYFVETGRGYNWFQAMDECSRRGLHLAVIDSEEKNFGLVRLLGKVFDPVVNLWIGHHDELNKKKDKNRNWYSVSTGKIINFKFWASGEPNNLFGKEHCVHIYKSKDFKWNDRSCDYSYGYICERSTNCTEIPDEVTTVPCPGYPLLY</sequence>
<name>A0A1I8QEM4_STOCA</name>
<dbReference type="PROSITE" id="PS50041">
    <property type="entry name" value="C_TYPE_LECTIN_2"/>
    <property type="match status" value="1"/>
</dbReference>
<feature type="chain" id="PRO_5009328230" description="C-type lectin domain-containing protein" evidence="2">
    <location>
        <begin position="21"/>
        <end position="177"/>
    </location>
</feature>
<dbReference type="KEGG" id="scac:106090722"/>
<evidence type="ECO:0000313" key="5">
    <source>
        <dbReference type="Proteomes" id="UP000095300"/>
    </source>
</evidence>
<dbReference type="SMART" id="SM00034">
    <property type="entry name" value="CLECT"/>
    <property type="match status" value="1"/>
</dbReference>
<dbReference type="AlphaFoldDB" id="A0A1I8QEM4"/>
<organism evidence="4 5">
    <name type="scientific">Stomoxys calcitrans</name>
    <name type="common">Stable fly</name>
    <name type="synonym">Conops calcitrans</name>
    <dbReference type="NCBI Taxonomy" id="35570"/>
    <lineage>
        <taxon>Eukaryota</taxon>
        <taxon>Metazoa</taxon>
        <taxon>Ecdysozoa</taxon>
        <taxon>Arthropoda</taxon>
        <taxon>Hexapoda</taxon>
        <taxon>Insecta</taxon>
        <taxon>Pterygota</taxon>
        <taxon>Neoptera</taxon>
        <taxon>Endopterygota</taxon>
        <taxon>Diptera</taxon>
        <taxon>Brachycera</taxon>
        <taxon>Muscomorpha</taxon>
        <taxon>Muscoidea</taxon>
        <taxon>Muscidae</taxon>
        <taxon>Stomoxys</taxon>
    </lineage>
</organism>
<reference evidence="4" key="1">
    <citation type="submission" date="2020-05" db="UniProtKB">
        <authorList>
            <consortium name="EnsemblMetazoa"/>
        </authorList>
    </citation>
    <scope>IDENTIFICATION</scope>
    <source>
        <strain evidence="4">USDA</strain>
    </source>
</reference>
<dbReference type="InterPro" id="IPR050111">
    <property type="entry name" value="C-type_lectin/snaclec_domain"/>
</dbReference>
<accession>A0A1I8QEM4</accession>
<dbReference type="InterPro" id="IPR016187">
    <property type="entry name" value="CTDL_fold"/>
</dbReference>
<dbReference type="SUPFAM" id="SSF56436">
    <property type="entry name" value="C-type lectin-like"/>
    <property type="match status" value="1"/>
</dbReference>
<dbReference type="InterPro" id="IPR001304">
    <property type="entry name" value="C-type_lectin-like"/>
</dbReference>
<keyword evidence="2" id="KW-0732">Signal</keyword>
<dbReference type="CDD" id="cd00037">
    <property type="entry name" value="CLECT"/>
    <property type="match status" value="1"/>
</dbReference>
<dbReference type="Pfam" id="PF00059">
    <property type="entry name" value="Lectin_C"/>
    <property type="match status" value="1"/>
</dbReference>
<dbReference type="OrthoDB" id="7773875at2759"/>
<keyword evidence="5" id="KW-1185">Reference proteome</keyword>
<dbReference type="Proteomes" id="UP000095300">
    <property type="component" value="Unassembled WGS sequence"/>
</dbReference>
<evidence type="ECO:0000256" key="2">
    <source>
        <dbReference type="SAM" id="SignalP"/>
    </source>
</evidence>
<feature type="signal peptide" evidence="2">
    <location>
        <begin position="1"/>
        <end position="20"/>
    </location>
</feature>
<keyword evidence="1" id="KW-1015">Disulfide bond</keyword>
<dbReference type="InterPro" id="IPR016186">
    <property type="entry name" value="C-type_lectin-like/link_sf"/>
</dbReference>